<accession>A0A077AX78</accession>
<evidence type="ECO:0000313" key="2">
    <source>
        <dbReference type="Proteomes" id="UP000028926"/>
    </source>
</evidence>
<dbReference type="KEGG" id="paca:ID47_07385"/>
<dbReference type="Proteomes" id="UP000028926">
    <property type="component" value="Chromosome"/>
</dbReference>
<dbReference type="AlphaFoldDB" id="A0A077AX78"/>
<gene>
    <name evidence="1" type="ORF">ID47_07385</name>
</gene>
<name>A0A077AX78_9PROT</name>
<dbReference type="EMBL" id="CP008941">
    <property type="protein sequence ID" value="AIK96584.1"/>
    <property type="molecule type" value="Genomic_DNA"/>
</dbReference>
<proteinExistence type="predicted"/>
<sequence length="69" mass="8289">MIHKKAKLSLKPQQHHQAQDKVAQLKTFFETDNNRLHPTCHKKIKKLLKLNNRKRLQSLKLILRKRINT</sequence>
<dbReference type="RefSeq" id="WP_038465127.1">
    <property type="nucleotide sequence ID" value="NZ_CP008941.1"/>
</dbReference>
<organism evidence="1 2">
    <name type="scientific">Candidatus Odyssella acanthamoebae</name>
    <dbReference type="NCBI Taxonomy" id="91604"/>
    <lineage>
        <taxon>Bacteria</taxon>
        <taxon>Pseudomonadati</taxon>
        <taxon>Pseudomonadota</taxon>
        <taxon>Alphaproteobacteria</taxon>
        <taxon>Holosporales</taxon>
        <taxon>Candidatus Paracaedibacteraceae</taxon>
        <taxon>Candidatus Odyssella</taxon>
    </lineage>
</organism>
<evidence type="ECO:0000313" key="1">
    <source>
        <dbReference type="EMBL" id="AIK96584.1"/>
    </source>
</evidence>
<protein>
    <submittedName>
        <fullName evidence="1">Uncharacterized protein</fullName>
    </submittedName>
</protein>
<dbReference type="HOGENOM" id="CLU_2768181_0_0_5"/>
<keyword evidence="2" id="KW-1185">Reference proteome</keyword>
<dbReference type="STRING" id="91604.ID47_07385"/>
<reference evidence="1 2" key="1">
    <citation type="submission" date="2014-07" db="EMBL/GenBank/DDBJ databases">
        <title>Comparative genomic insights into amoeba endosymbionts belonging to the families of Holosporaceae and Candidatus Midichloriaceae within Rickettsiales.</title>
        <authorList>
            <person name="Wang Z."/>
            <person name="Wu M."/>
        </authorList>
    </citation>
    <scope>NUCLEOTIDE SEQUENCE [LARGE SCALE GENOMIC DNA]</scope>
    <source>
        <strain evidence="1">PRA3</strain>
    </source>
</reference>